<dbReference type="RefSeq" id="WP_017867256.1">
    <property type="nucleotide sequence ID" value="NZ_BJYB01000011.1"/>
</dbReference>
<accession>A0A0R2L9J6</accession>
<dbReference type="Gene3D" id="1.20.1530.20">
    <property type="match status" value="1"/>
</dbReference>
<feature type="transmembrane region" description="Helical" evidence="8">
    <location>
        <begin position="200"/>
        <end position="220"/>
    </location>
</feature>
<evidence type="ECO:0000256" key="7">
    <source>
        <dbReference type="ARBA" id="ARBA00023136"/>
    </source>
</evidence>
<dbReference type="AlphaFoldDB" id="A0A0R2L9J6"/>
<keyword evidence="6 8" id="KW-1133">Transmembrane helix</keyword>
<dbReference type="PANTHER" id="PTHR36838:SF1">
    <property type="entry name" value="SLR1864 PROTEIN"/>
    <property type="match status" value="1"/>
</dbReference>
<dbReference type="InterPro" id="IPR038770">
    <property type="entry name" value="Na+/solute_symporter_sf"/>
</dbReference>
<protein>
    <submittedName>
        <fullName evidence="9">Malate permease</fullName>
    </submittedName>
</protein>
<evidence type="ECO:0000256" key="5">
    <source>
        <dbReference type="ARBA" id="ARBA00022692"/>
    </source>
</evidence>
<dbReference type="Pfam" id="PF03547">
    <property type="entry name" value="Mem_trans"/>
    <property type="match status" value="1"/>
</dbReference>
<evidence type="ECO:0000256" key="6">
    <source>
        <dbReference type="ARBA" id="ARBA00022989"/>
    </source>
</evidence>
<feature type="transmembrane region" description="Helical" evidence="8">
    <location>
        <begin position="170"/>
        <end position="188"/>
    </location>
</feature>
<dbReference type="PATRIC" id="fig|449659.4.peg.2172"/>
<evidence type="ECO:0000256" key="1">
    <source>
        <dbReference type="ARBA" id="ARBA00004651"/>
    </source>
</evidence>
<keyword evidence="7 8" id="KW-0472">Membrane</keyword>
<feature type="transmembrane region" description="Helical" evidence="8">
    <location>
        <begin position="67"/>
        <end position="88"/>
    </location>
</feature>
<dbReference type="PANTHER" id="PTHR36838">
    <property type="entry name" value="AUXIN EFFLUX CARRIER FAMILY PROTEIN"/>
    <property type="match status" value="1"/>
</dbReference>
<keyword evidence="4" id="KW-1003">Cell membrane</keyword>
<evidence type="ECO:0000256" key="3">
    <source>
        <dbReference type="ARBA" id="ARBA00022448"/>
    </source>
</evidence>
<organism evidence="9 10">
    <name type="scientific">Ligilactobacillus pobuzihii</name>
    <dbReference type="NCBI Taxonomy" id="449659"/>
    <lineage>
        <taxon>Bacteria</taxon>
        <taxon>Bacillati</taxon>
        <taxon>Bacillota</taxon>
        <taxon>Bacilli</taxon>
        <taxon>Lactobacillales</taxon>
        <taxon>Lactobacillaceae</taxon>
        <taxon>Ligilactobacillus</taxon>
    </lineage>
</organism>
<feature type="transmembrane region" description="Helical" evidence="8">
    <location>
        <begin position="12"/>
        <end position="31"/>
    </location>
</feature>
<keyword evidence="10" id="KW-1185">Reference proteome</keyword>
<dbReference type="EMBL" id="JQCN01000051">
    <property type="protein sequence ID" value="KRN98176.1"/>
    <property type="molecule type" value="Genomic_DNA"/>
</dbReference>
<feature type="transmembrane region" description="Helical" evidence="8">
    <location>
        <begin position="232"/>
        <end position="251"/>
    </location>
</feature>
<reference evidence="9 10" key="1">
    <citation type="journal article" date="2015" name="Genome Announc.">
        <title>Expanding the biotechnology potential of lactobacilli through comparative genomics of 213 strains and associated genera.</title>
        <authorList>
            <person name="Sun Z."/>
            <person name="Harris H.M."/>
            <person name="McCann A."/>
            <person name="Guo C."/>
            <person name="Argimon S."/>
            <person name="Zhang W."/>
            <person name="Yang X."/>
            <person name="Jeffery I.B."/>
            <person name="Cooney J.C."/>
            <person name="Kagawa T.F."/>
            <person name="Liu W."/>
            <person name="Song Y."/>
            <person name="Salvetti E."/>
            <person name="Wrobel A."/>
            <person name="Rasinkangas P."/>
            <person name="Parkhill J."/>
            <person name="Rea M.C."/>
            <person name="O'Sullivan O."/>
            <person name="Ritari J."/>
            <person name="Douillard F.P."/>
            <person name="Paul Ross R."/>
            <person name="Yang R."/>
            <person name="Briner A.E."/>
            <person name="Felis G.E."/>
            <person name="de Vos W.M."/>
            <person name="Barrangou R."/>
            <person name="Klaenhammer T.R."/>
            <person name="Caufield P.W."/>
            <person name="Cui Y."/>
            <person name="Zhang H."/>
            <person name="O'Toole P.W."/>
        </authorList>
    </citation>
    <scope>NUCLEOTIDE SEQUENCE [LARGE SCALE GENOMIC DNA]</scope>
    <source>
        <strain evidence="9 10">NBRC 103219</strain>
    </source>
</reference>
<dbReference type="GO" id="GO:0055085">
    <property type="term" value="P:transmembrane transport"/>
    <property type="evidence" value="ECO:0007669"/>
    <property type="project" value="InterPro"/>
</dbReference>
<dbReference type="STRING" id="449659.IV66_GL002116"/>
<comment type="caution">
    <text evidence="9">The sequence shown here is derived from an EMBL/GenBank/DDBJ whole genome shotgun (WGS) entry which is preliminary data.</text>
</comment>
<proteinExistence type="inferred from homology"/>
<sequence length="314" mass="34599">MNIFLHSISGVIIILVLIIVGYVLAAMGWFPGSTDKLIAKLVTQLALPCYMIDTITSKFTSHELISIVPDLVFPVLSMLILMVIALLFTRILKVDPSHHGLFSSMFFNSNTVFVGLPINQALFGSKSIPFVLIYYMANTTIFWTIGTYFIQKDGSTEATFNWKITLKKVLSPPLLGFIVGVVLVLLNIKLPLFLSKDLSYLGNLTTPLSMIFIGICVYNAGLKQLTLKKDNLLILLGRFVLAPLLMTLLVAPTNFPVLMKQVFILQSAMPVMTNAPVVARLYNADADYASVMVTETTFLALLVVPILMSVTQGL</sequence>
<name>A0A0R2L9J6_9LACO</name>
<feature type="transmembrane region" description="Helical" evidence="8">
    <location>
        <begin position="100"/>
        <end position="118"/>
    </location>
</feature>
<dbReference type="OrthoDB" id="9798064at2"/>
<evidence type="ECO:0000313" key="9">
    <source>
        <dbReference type="EMBL" id="KRN98176.1"/>
    </source>
</evidence>
<feature type="transmembrane region" description="Helical" evidence="8">
    <location>
        <begin position="130"/>
        <end position="150"/>
    </location>
</feature>
<evidence type="ECO:0000313" key="10">
    <source>
        <dbReference type="Proteomes" id="UP000051886"/>
    </source>
</evidence>
<evidence type="ECO:0000256" key="2">
    <source>
        <dbReference type="ARBA" id="ARBA00010145"/>
    </source>
</evidence>
<dbReference type="GO" id="GO:0005886">
    <property type="term" value="C:plasma membrane"/>
    <property type="evidence" value="ECO:0007669"/>
    <property type="project" value="UniProtKB-SubCell"/>
</dbReference>
<evidence type="ECO:0000256" key="8">
    <source>
        <dbReference type="SAM" id="Phobius"/>
    </source>
</evidence>
<keyword evidence="3" id="KW-0813">Transport</keyword>
<dbReference type="InterPro" id="IPR004776">
    <property type="entry name" value="Mem_transp_PIN-like"/>
</dbReference>
<dbReference type="Proteomes" id="UP000051886">
    <property type="component" value="Unassembled WGS sequence"/>
</dbReference>
<keyword evidence="5 8" id="KW-0812">Transmembrane</keyword>
<comment type="subcellular location">
    <subcellularLocation>
        <location evidence="1">Cell membrane</location>
        <topology evidence="1">Multi-pass membrane protein</topology>
    </subcellularLocation>
</comment>
<comment type="similarity">
    <text evidence="2">Belongs to the auxin efflux carrier (TC 2.A.69) family.</text>
</comment>
<feature type="transmembrane region" description="Helical" evidence="8">
    <location>
        <begin position="288"/>
        <end position="310"/>
    </location>
</feature>
<gene>
    <name evidence="9" type="ORF">IV66_GL002116</name>
</gene>
<evidence type="ECO:0000256" key="4">
    <source>
        <dbReference type="ARBA" id="ARBA00022475"/>
    </source>
</evidence>